<organism evidence="1 2">
    <name type="scientific">Testicularia cyperi</name>
    <dbReference type="NCBI Taxonomy" id="1882483"/>
    <lineage>
        <taxon>Eukaryota</taxon>
        <taxon>Fungi</taxon>
        <taxon>Dikarya</taxon>
        <taxon>Basidiomycota</taxon>
        <taxon>Ustilaginomycotina</taxon>
        <taxon>Ustilaginomycetes</taxon>
        <taxon>Ustilaginales</taxon>
        <taxon>Anthracoideaceae</taxon>
        <taxon>Testicularia</taxon>
    </lineage>
</organism>
<accession>A0A317XLJ3</accession>
<dbReference type="AlphaFoldDB" id="A0A317XLJ3"/>
<reference evidence="1 2" key="1">
    <citation type="journal article" date="2018" name="Mol. Biol. Evol.">
        <title>Broad Genomic Sampling Reveals a Smut Pathogenic Ancestry of the Fungal Clade Ustilaginomycotina.</title>
        <authorList>
            <person name="Kijpornyongpan T."/>
            <person name="Mondo S.J."/>
            <person name="Barry K."/>
            <person name="Sandor L."/>
            <person name="Lee J."/>
            <person name="Lipzen A."/>
            <person name="Pangilinan J."/>
            <person name="LaButti K."/>
            <person name="Hainaut M."/>
            <person name="Henrissat B."/>
            <person name="Grigoriev I.V."/>
            <person name="Spatafora J.W."/>
            <person name="Aime M.C."/>
        </authorList>
    </citation>
    <scope>NUCLEOTIDE SEQUENCE [LARGE SCALE GENOMIC DNA]</scope>
    <source>
        <strain evidence="1 2">MCA 3645</strain>
    </source>
</reference>
<dbReference type="EMBL" id="KZ819199">
    <property type="protein sequence ID" value="PWY98180.1"/>
    <property type="molecule type" value="Genomic_DNA"/>
</dbReference>
<dbReference type="Proteomes" id="UP000246740">
    <property type="component" value="Unassembled WGS sequence"/>
</dbReference>
<protein>
    <submittedName>
        <fullName evidence="1">Uncharacterized protein</fullName>
    </submittedName>
</protein>
<keyword evidence="2" id="KW-1185">Reference proteome</keyword>
<evidence type="ECO:0000313" key="2">
    <source>
        <dbReference type="Proteomes" id="UP000246740"/>
    </source>
</evidence>
<proteinExistence type="predicted"/>
<evidence type="ECO:0000313" key="1">
    <source>
        <dbReference type="EMBL" id="PWY98180.1"/>
    </source>
</evidence>
<sequence length="171" mass="19476">MVLHSEQEIIVCRVSYERHDPGLLAVDGWKRWPALLRYWPYLSFRSETSGVSKRWPSPVGHPPRCGQYQLNSKCSYSIVVFGSLTATLSAQALSWRKRTMRSYILPHRPCRLSLCLERTDPSLRGSCVSSQHREASVRAPSVREIRGGACRPPSQGTCTNLERGRHRRGRT</sequence>
<dbReference type="InParanoid" id="A0A317XLJ3"/>
<gene>
    <name evidence="1" type="ORF">BCV70DRAFT_34886</name>
</gene>
<name>A0A317XLJ3_9BASI</name>